<keyword evidence="1" id="KW-0812">Transmembrane</keyword>
<protein>
    <submittedName>
        <fullName evidence="2">Uncharacterized protein</fullName>
    </submittedName>
</protein>
<evidence type="ECO:0000313" key="3">
    <source>
        <dbReference type="Proteomes" id="UP000515832"/>
    </source>
</evidence>
<organism evidence="2 3">
    <name type="scientific">Rhizobium phage P9VFCI</name>
    <dbReference type="NCBI Taxonomy" id="2763531"/>
    <lineage>
        <taxon>Viruses</taxon>
        <taxon>Duplodnaviria</taxon>
        <taxon>Heunggongvirae</taxon>
        <taxon>Uroviricota</taxon>
        <taxon>Caudoviricetes</taxon>
        <taxon>Pootjesviridae</taxon>
        <taxon>Innesvirus</taxon>
        <taxon>Innesvirus P9VFCI</taxon>
    </lineage>
</organism>
<evidence type="ECO:0000313" key="2">
    <source>
        <dbReference type="EMBL" id="QNH72034.1"/>
    </source>
</evidence>
<name>A0A7G7WXU0_9CAUD</name>
<proteinExistence type="predicted"/>
<feature type="transmembrane region" description="Helical" evidence="1">
    <location>
        <begin position="6"/>
        <end position="25"/>
    </location>
</feature>
<keyword evidence="1" id="KW-0472">Membrane</keyword>
<keyword evidence="3" id="KW-1185">Reference proteome</keyword>
<gene>
    <name evidence="2" type="ORF">P9VFCI_012</name>
</gene>
<dbReference type="Proteomes" id="UP000515832">
    <property type="component" value="Segment"/>
</dbReference>
<reference evidence="2 3" key="1">
    <citation type="submission" date="2020-07" db="EMBL/GenBank/DDBJ databases">
        <title>Complete genome sequence of Rhizobium leguminosarum bacteriophage vB_RlegM_P9VFCI.</title>
        <authorList>
            <person name="Gunathilake D."/>
            <person name="Bhat S."/>
            <person name="Yost C.K."/>
            <person name="Hynes M.F."/>
        </authorList>
    </citation>
    <scope>NUCLEOTIDE SEQUENCE [LARGE SCALE GENOMIC DNA]</scope>
</reference>
<sequence length="31" mass="3490">MFNIFWPTIILLNIVGFVGISYLLSCAKGMK</sequence>
<keyword evidence="1" id="KW-1133">Transmembrane helix</keyword>
<evidence type="ECO:0000256" key="1">
    <source>
        <dbReference type="SAM" id="Phobius"/>
    </source>
</evidence>
<accession>A0A7G7WXU0</accession>
<dbReference type="EMBL" id="MT778839">
    <property type="protein sequence ID" value="QNH72034.1"/>
    <property type="molecule type" value="Genomic_DNA"/>
</dbReference>